<evidence type="ECO:0000313" key="1">
    <source>
        <dbReference type="EMBL" id="TVU00288.1"/>
    </source>
</evidence>
<reference evidence="1 2" key="1">
    <citation type="journal article" date="2019" name="Sci. Rep.">
        <title>A high-quality genome of Eragrostis curvula grass provides insights into Poaceae evolution and supports new strategies to enhance forage quality.</title>
        <authorList>
            <person name="Carballo J."/>
            <person name="Santos B.A.C.M."/>
            <person name="Zappacosta D."/>
            <person name="Garbus I."/>
            <person name="Selva J.P."/>
            <person name="Gallo C.A."/>
            <person name="Diaz A."/>
            <person name="Albertini E."/>
            <person name="Caccamo M."/>
            <person name="Echenique V."/>
        </authorList>
    </citation>
    <scope>NUCLEOTIDE SEQUENCE [LARGE SCALE GENOMIC DNA]</scope>
    <source>
        <strain evidence="2">cv. Victoria</strain>
        <tissue evidence="1">Leaf</tissue>
    </source>
</reference>
<sequence>MRFDWWQRRAFSDEMGTNLRLDSSGSDSETFNNIIYKNCFKQVSSAFNRGRLKRSCSSDFFQV</sequence>
<evidence type="ECO:0000313" key="2">
    <source>
        <dbReference type="Proteomes" id="UP000324897"/>
    </source>
</evidence>
<dbReference type="Gramene" id="TVU00288">
    <property type="protein sequence ID" value="TVU00288"/>
    <property type="gene ID" value="EJB05_54276"/>
</dbReference>
<name>A0A5J9SMQ9_9POAL</name>
<dbReference type="EMBL" id="RWGY01000611">
    <property type="protein sequence ID" value="TVU00288.1"/>
    <property type="molecule type" value="Genomic_DNA"/>
</dbReference>
<proteinExistence type="predicted"/>
<comment type="caution">
    <text evidence="1">The sequence shown here is derived from an EMBL/GenBank/DDBJ whole genome shotgun (WGS) entry which is preliminary data.</text>
</comment>
<gene>
    <name evidence="1" type="ORF">EJB05_54276</name>
</gene>
<organism evidence="1 2">
    <name type="scientific">Eragrostis curvula</name>
    <name type="common">weeping love grass</name>
    <dbReference type="NCBI Taxonomy" id="38414"/>
    <lineage>
        <taxon>Eukaryota</taxon>
        <taxon>Viridiplantae</taxon>
        <taxon>Streptophyta</taxon>
        <taxon>Embryophyta</taxon>
        <taxon>Tracheophyta</taxon>
        <taxon>Spermatophyta</taxon>
        <taxon>Magnoliopsida</taxon>
        <taxon>Liliopsida</taxon>
        <taxon>Poales</taxon>
        <taxon>Poaceae</taxon>
        <taxon>PACMAD clade</taxon>
        <taxon>Chloridoideae</taxon>
        <taxon>Eragrostideae</taxon>
        <taxon>Eragrostidinae</taxon>
        <taxon>Eragrostis</taxon>
    </lineage>
</organism>
<protein>
    <submittedName>
        <fullName evidence="1">Uncharacterized protein</fullName>
    </submittedName>
</protein>
<dbReference type="AlphaFoldDB" id="A0A5J9SMQ9"/>
<accession>A0A5J9SMQ9</accession>
<keyword evidence="2" id="KW-1185">Reference proteome</keyword>
<dbReference type="Proteomes" id="UP000324897">
    <property type="component" value="Unassembled WGS sequence"/>
</dbReference>